<reference evidence="1" key="1">
    <citation type="submission" date="2022-12" db="EMBL/GenBank/DDBJ databases">
        <authorList>
            <person name="Bing R.G."/>
            <person name="Willard D.J."/>
            <person name="Manesh M.J.H."/>
            <person name="Laemthong T."/>
            <person name="Crosby J.R."/>
            <person name="Kelly R.M."/>
        </authorList>
    </citation>
    <scope>NUCLEOTIDE SEQUENCE</scope>
    <source>
        <strain evidence="1">DSM 8991</strain>
    </source>
</reference>
<evidence type="ECO:0000313" key="2">
    <source>
        <dbReference type="Proteomes" id="UP001164745"/>
    </source>
</evidence>
<sequence>MGKLSYYKVSYLGTVSIIKETEEHLRSLELLDNNESIDMGIFLSMLRAYDRIAYADIVNDRIFAYLLDETNDEYIITENEWEEIKKKIGGFCIMTDVLDKARIVLLYPRKESKREKIEYETDGNKLCSVCGEKAVYKLSKTPVWICPRHYNQLLNRSLWDYIDRYLTEKDPIDTLCIKYKGKDIILETWFTEKLMENIQYYFRNAGFRNLRLDRELFLTVVRSCDGVVYANWIEDKLVTFRLPLHDCLITKQEWEEIKQRVIVKEL</sequence>
<gene>
    <name evidence="1" type="ORF">OTJ99_000080</name>
</gene>
<dbReference type="EMBL" id="CP113864">
    <property type="protein sequence ID" value="WAM31649.1"/>
    <property type="molecule type" value="Genomic_DNA"/>
</dbReference>
<evidence type="ECO:0000313" key="1">
    <source>
        <dbReference type="EMBL" id="WAM31649.1"/>
    </source>
</evidence>
<keyword evidence="2" id="KW-1185">Reference proteome</keyword>
<organism evidence="1 2">
    <name type="scientific">Caldicellulosiruptor naganoensis</name>
    <dbReference type="NCBI Taxonomy" id="29324"/>
    <lineage>
        <taxon>Bacteria</taxon>
        <taxon>Bacillati</taxon>
        <taxon>Bacillota</taxon>
        <taxon>Bacillota incertae sedis</taxon>
        <taxon>Caldicellulosiruptorales</taxon>
        <taxon>Caldicellulosiruptoraceae</taxon>
        <taxon>Caldicellulosiruptor</taxon>
    </lineage>
</organism>
<proteinExistence type="predicted"/>
<dbReference type="RefSeq" id="WP_235374875.1">
    <property type="nucleotide sequence ID" value="NZ_CP113864.1"/>
</dbReference>
<protein>
    <recommendedName>
        <fullName evidence="3">REase associating with pPIWI RE domain-containing protein</fullName>
    </recommendedName>
</protein>
<accession>A0ABY7BGE3</accession>
<name>A0ABY7BGE3_9FIRM</name>
<dbReference type="Proteomes" id="UP001164745">
    <property type="component" value="Chromosome"/>
</dbReference>
<evidence type="ECO:0008006" key="3">
    <source>
        <dbReference type="Google" id="ProtNLM"/>
    </source>
</evidence>